<dbReference type="GO" id="GO:0010181">
    <property type="term" value="F:FMN binding"/>
    <property type="evidence" value="ECO:0007669"/>
    <property type="project" value="TreeGrafter"/>
</dbReference>
<dbReference type="Gene3D" id="3.40.50.360">
    <property type="match status" value="1"/>
</dbReference>
<organism evidence="2 3">
    <name type="scientific">Comamonas testosteroni (strain DSM 14576 / KF-1)</name>
    <name type="common">Pseudomonas testosteroni</name>
    <dbReference type="NCBI Taxonomy" id="399795"/>
    <lineage>
        <taxon>Bacteria</taxon>
        <taxon>Pseudomonadati</taxon>
        <taxon>Pseudomonadota</taxon>
        <taxon>Betaproteobacteria</taxon>
        <taxon>Burkholderiales</taxon>
        <taxon>Comamonadaceae</taxon>
        <taxon>Comamonas</taxon>
    </lineage>
</organism>
<sequence length="179" mass="19645">MKLLAISGSARVGSTNTALLTALQHIAPPDLEIEVFHRIGELPVFSPDLEGDLTPECVRAFVQKVQTAEGLLISSPEYVRSIPGGLKNAIDWLVSGEQIVQKPIALVHASHRGDDMLEDMRLVLATVSSNFNSALFLRLPLMKETTESIRAIVNGPDVHPEATKFLLEFREFCLFARGL</sequence>
<dbReference type="AlphaFoldDB" id="B7X4R6"/>
<evidence type="ECO:0000259" key="1">
    <source>
        <dbReference type="Pfam" id="PF03358"/>
    </source>
</evidence>
<dbReference type="InterPro" id="IPR005025">
    <property type="entry name" value="FMN_Rdtase-like_dom"/>
</dbReference>
<dbReference type="RefSeq" id="WP_003054052.1">
    <property type="nucleotide sequence ID" value="NZ_AAUJ02000001.1"/>
</dbReference>
<proteinExistence type="predicted"/>
<dbReference type="GO" id="GO:0016491">
    <property type="term" value="F:oxidoreductase activity"/>
    <property type="evidence" value="ECO:0007669"/>
    <property type="project" value="InterPro"/>
</dbReference>
<dbReference type="eggNOG" id="COG0431">
    <property type="taxonomic scope" value="Bacteria"/>
</dbReference>
<protein>
    <submittedName>
        <fullName evidence="2">NADPH-dependent FMN reductase</fullName>
    </submittedName>
</protein>
<reference evidence="2 3" key="1">
    <citation type="journal article" date="2004" name="Appl. Environ. Microbiol.">
        <title>Mineralization of individual congeners of linear alkylbenzenesulfonate by defined pairs of heterotrophic bacteria.</title>
        <authorList>
            <person name="Schleheck D."/>
            <person name="Knepper T.P."/>
            <person name="Fischer K."/>
            <person name="Cook A.M."/>
        </authorList>
    </citation>
    <scope>NUCLEOTIDE SEQUENCE [LARGE SCALE GENOMIC DNA]</scope>
    <source>
        <strain evidence="3">DSM 14576 / KF-1</strain>
    </source>
</reference>
<gene>
    <name evidence="2" type="ORF">CtesDRAFT_PD1818</name>
</gene>
<dbReference type="Proteomes" id="UP000003039">
    <property type="component" value="Unassembled WGS sequence"/>
</dbReference>
<dbReference type="Pfam" id="PF03358">
    <property type="entry name" value="FMN_red"/>
    <property type="match status" value="1"/>
</dbReference>
<evidence type="ECO:0000313" key="2">
    <source>
        <dbReference type="EMBL" id="EED66872.1"/>
    </source>
</evidence>
<name>B7X4R6_COMTK</name>
<dbReference type="EMBL" id="AAUJ02000001">
    <property type="protein sequence ID" value="EED66872.1"/>
    <property type="molecule type" value="Genomic_DNA"/>
</dbReference>
<comment type="caution">
    <text evidence="2">The sequence shown here is derived from an EMBL/GenBank/DDBJ whole genome shotgun (WGS) entry which is preliminary data.</text>
</comment>
<dbReference type="OrthoDB" id="1643408at2"/>
<dbReference type="GO" id="GO:0005829">
    <property type="term" value="C:cytosol"/>
    <property type="evidence" value="ECO:0007669"/>
    <property type="project" value="TreeGrafter"/>
</dbReference>
<dbReference type="InterPro" id="IPR050712">
    <property type="entry name" value="NAD(P)H-dep_reductase"/>
</dbReference>
<dbReference type="PANTHER" id="PTHR30543:SF21">
    <property type="entry name" value="NAD(P)H-DEPENDENT FMN REDUCTASE LOT6"/>
    <property type="match status" value="1"/>
</dbReference>
<accession>B7X4R6</accession>
<dbReference type="SUPFAM" id="SSF52218">
    <property type="entry name" value="Flavoproteins"/>
    <property type="match status" value="1"/>
</dbReference>
<feature type="domain" description="NADPH-dependent FMN reductase-like" evidence="1">
    <location>
        <begin position="1"/>
        <end position="127"/>
    </location>
</feature>
<evidence type="ECO:0000313" key="3">
    <source>
        <dbReference type="Proteomes" id="UP000003039"/>
    </source>
</evidence>
<dbReference type="PANTHER" id="PTHR30543">
    <property type="entry name" value="CHROMATE REDUCTASE"/>
    <property type="match status" value="1"/>
</dbReference>
<dbReference type="InterPro" id="IPR029039">
    <property type="entry name" value="Flavoprotein-like_sf"/>
</dbReference>